<dbReference type="InterPro" id="IPR058251">
    <property type="entry name" value="zf_Tbcl_3"/>
</dbReference>
<accession>A0A2J6TUJ9</accession>
<name>A0A2J6TUJ9_9HELO</name>
<evidence type="ECO:0000313" key="4">
    <source>
        <dbReference type="EMBL" id="PMD66713.1"/>
    </source>
</evidence>
<reference evidence="4 5" key="1">
    <citation type="submission" date="2016-04" db="EMBL/GenBank/DDBJ databases">
        <title>A degradative enzymes factory behind the ericoid mycorrhizal symbiosis.</title>
        <authorList>
            <consortium name="DOE Joint Genome Institute"/>
            <person name="Martino E."/>
            <person name="Morin E."/>
            <person name="Grelet G."/>
            <person name="Kuo A."/>
            <person name="Kohler A."/>
            <person name="Daghino S."/>
            <person name="Barry K."/>
            <person name="Choi C."/>
            <person name="Cichocki N."/>
            <person name="Clum A."/>
            <person name="Copeland A."/>
            <person name="Hainaut M."/>
            <person name="Haridas S."/>
            <person name="Labutti K."/>
            <person name="Lindquist E."/>
            <person name="Lipzen A."/>
            <person name="Khouja H.-R."/>
            <person name="Murat C."/>
            <person name="Ohm R."/>
            <person name="Olson A."/>
            <person name="Spatafora J."/>
            <person name="Veneault-Fourrey C."/>
            <person name="Henrissat B."/>
            <person name="Grigoriev I."/>
            <person name="Martin F."/>
            <person name="Perotto S."/>
        </authorList>
    </citation>
    <scope>NUCLEOTIDE SEQUENCE [LARGE SCALE GENOMIC DNA]</scope>
    <source>
        <strain evidence="4 5">E</strain>
    </source>
</reference>
<evidence type="ECO:0000259" key="3">
    <source>
        <dbReference type="Pfam" id="PF26648"/>
    </source>
</evidence>
<dbReference type="Pfam" id="PF26648">
    <property type="entry name" value="zf_Tbcl_4"/>
    <property type="match status" value="1"/>
</dbReference>
<feature type="domain" description="Probable treble clef zinc finger fungi" evidence="3">
    <location>
        <begin position="72"/>
        <end position="106"/>
    </location>
</feature>
<sequence>MIDASPPIYQPGVHGEYAYSHVLTCPLHGNERTKSCSGNLRRGDSCGNKATEAPMPGTLPMCRIHRDQVKMATFCRAQLPCGYECGQLCEWRPHMFQICSDHQDVPRTCYFFKVPMEMRLRIYRLLLPDIRIPARRSGTCLRESGEHTHMEILRVNRQIHDEATSLLYGTGSFSIEISANGLSMSSKSDPSGCATNFYNPPNVVPNGPNPHPAFYAGPGPGAGGNHQLQDYQMQLMLLEQQNKKRLLMARQAGMPVHNGSSSIPPPHPPSSPTHPPTQPFIHYPNPYTATPSGPVWDCPLPAHYFNLIHHFHITLIFPTTNQINTPYPLPPHLASTRLYTHSDLTHSLIGRLLLLTHPISTLSIRIKFFDTYSQRSEAIYASQFLLRPFRRLANIVKPEVSAVKIMSYQAGPEIDILPTLGNYSSWPDDANLLAFLSSWTQDLKSEWPAMPAGASKVFDAYWKLESMVRRIQGHYRGLTSFAMGLGRLEDLLGVARVCREDGDEAGFEACWGEVVAVWLGFLEEQRSWESGVEGMIDGIMGLVGRDATTPRMDRLGVDALGVNEGSGCNRVSDFGPGRC</sequence>
<dbReference type="InParanoid" id="A0A2J6TUJ9"/>
<evidence type="ECO:0000256" key="1">
    <source>
        <dbReference type="SAM" id="MobiDB-lite"/>
    </source>
</evidence>
<feature type="region of interest" description="Disordered" evidence="1">
    <location>
        <begin position="255"/>
        <end position="277"/>
    </location>
</feature>
<dbReference type="OrthoDB" id="5600002at2759"/>
<feature type="domain" description="Probable treble clef zinc finger" evidence="2">
    <location>
        <begin position="31"/>
        <end position="70"/>
    </location>
</feature>
<organism evidence="4 5">
    <name type="scientific">Hyaloscypha bicolor E</name>
    <dbReference type="NCBI Taxonomy" id="1095630"/>
    <lineage>
        <taxon>Eukaryota</taxon>
        <taxon>Fungi</taxon>
        <taxon>Dikarya</taxon>
        <taxon>Ascomycota</taxon>
        <taxon>Pezizomycotina</taxon>
        <taxon>Leotiomycetes</taxon>
        <taxon>Helotiales</taxon>
        <taxon>Hyaloscyphaceae</taxon>
        <taxon>Hyaloscypha</taxon>
        <taxon>Hyaloscypha bicolor</taxon>
    </lineage>
</organism>
<keyword evidence="5" id="KW-1185">Reference proteome</keyword>
<dbReference type="AlphaFoldDB" id="A0A2J6TUJ9"/>
<evidence type="ECO:0000313" key="5">
    <source>
        <dbReference type="Proteomes" id="UP000235371"/>
    </source>
</evidence>
<proteinExistence type="predicted"/>
<gene>
    <name evidence="4" type="ORF">K444DRAFT_124591</name>
</gene>
<dbReference type="Pfam" id="PF26647">
    <property type="entry name" value="zf_Tbcl_3"/>
    <property type="match status" value="1"/>
</dbReference>
<feature type="compositionally biased region" description="Pro residues" evidence="1">
    <location>
        <begin position="263"/>
        <end position="277"/>
    </location>
</feature>
<dbReference type="InterPro" id="IPR058252">
    <property type="entry name" value="zf_Tbcl_4"/>
</dbReference>
<dbReference type="Proteomes" id="UP000235371">
    <property type="component" value="Unassembled WGS sequence"/>
</dbReference>
<dbReference type="EMBL" id="KZ613743">
    <property type="protein sequence ID" value="PMD66713.1"/>
    <property type="molecule type" value="Genomic_DNA"/>
</dbReference>
<evidence type="ECO:0000259" key="2">
    <source>
        <dbReference type="Pfam" id="PF26647"/>
    </source>
</evidence>
<dbReference type="GeneID" id="36578491"/>
<protein>
    <submittedName>
        <fullName evidence="4">Uncharacterized protein</fullName>
    </submittedName>
</protein>
<dbReference type="RefSeq" id="XP_024743617.1">
    <property type="nucleotide sequence ID" value="XM_024870409.1"/>
</dbReference>